<evidence type="ECO:0000256" key="7">
    <source>
        <dbReference type="ARBA" id="ARBA00037984"/>
    </source>
</evidence>
<protein>
    <recommendedName>
        <fullName evidence="8">POC1 centriolar protein homolog B</fullName>
    </recommendedName>
</protein>
<dbReference type="OrthoDB" id="10264588at2759"/>
<gene>
    <name evidence="10" type="primary">poc1b</name>
    <name evidence="10" type="ORF">EYF80_047059</name>
</gene>
<dbReference type="SMART" id="SM00320">
    <property type="entry name" value="WD40"/>
    <property type="match status" value="5"/>
</dbReference>
<evidence type="ECO:0000256" key="6">
    <source>
        <dbReference type="ARBA" id="ARBA00023212"/>
    </source>
</evidence>
<dbReference type="PROSITE" id="PS50294">
    <property type="entry name" value="WD_REPEATS_REGION"/>
    <property type="match status" value="4"/>
</dbReference>
<evidence type="ECO:0000256" key="1">
    <source>
        <dbReference type="ARBA" id="ARBA00004114"/>
    </source>
</evidence>
<keyword evidence="5" id="KW-0175">Coiled coil</keyword>
<dbReference type="InterPro" id="IPR020472">
    <property type="entry name" value="WD40_PAC1"/>
</dbReference>
<sequence length="258" mass="28090">MEDPALERHFKGHKDSVTCADFSPNGKQLASGSVDRSLMVWSRAPEAGALRYVGHGDVVTGVQFSPSGHLVATSSKDRTVRLWTPSMRGESTVLRAHTAAVRSVTFSPDGHRLVTASDDKSVAVWSVRRRRVLFSLSQHTNWVRCARFSPDGRLIASCGDDGTVRLWDTTSKRCVNCFSDSGGFSFHPSNDFLLGGSSDGSVQLVDLLEGRLLYTLHGHQVSRSPAPNAARCLIHDPMDAGRRPLVVRRGNAALTHEA</sequence>
<evidence type="ECO:0000256" key="2">
    <source>
        <dbReference type="ARBA" id="ARBA00022490"/>
    </source>
</evidence>
<keyword evidence="4" id="KW-0677">Repeat</keyword>
<evidence type="ECO:0000313" key="10">
    <source>
        <dbReference type="EMBL" id="TNN42733.1"/>
    </source>
</evidence>
<evidence type="ECO:0000256" key="9">
    <source>
        <dbReference type="PROSITE-ProRule" id="PRU00221"/>
    </source>
</evidence>
<dbReference type="CDD" id="cd00200">
    <property type="entry name" value="WD40"/>
    <property type="match status" value="1"/>
</dbReference>
<name>A0A4Z2FPM3_9TELE</name>
<dbReference type="PRINTS" id="PR00320">
    <property type="entry name" value="GPROTEINBRPT"/>
</dbReference>
<feature type="repeat" description="WD" evidence="9">
    <location>
        <begin position="94"/>
        <end position="135"/>
    </location>
</feature>
<keyword evidence="2" id="KW-0963">Cytoplasm</keyword>
<evidence type="ECO:0000256" key="4">
    <source>
        <dbReference type="ARBA" id="ARBA00022737"/>
    </source>
</evidence>
<dbReference type="Gene3D" id="2.130.10.10">
    <property type="entry name" value="YVTN repeat-like/Quinoprotein amine dehydrogenase"/>
    <property type="match status" value="2"/>
</dbReference>
<dbReference type="InterPro" id="IPR050505">
    <property type="entry name" value="WDR55/POC1"/>
</dbReference>
<feature type="repeat" description="WD" evidence="9">
    <location>
        <begin position="52"/>
        <end position="83"/>
    </location>
</feature>
<dbReference type="PANTHER" id="PTHR44019:SF1">
    <property type="entry name" value="POC1 CENTRIOLAR PROTEIN HOMOLOG B"/>
    <property type="match status" value="1"/>
</dbReference>
<dbReference type="InterPro" id="IPR036322">
    <property type="entry name" value="WD40_repeat_dom_sf"/>
</dbReference>
<dbReference type="Pfam" id="PF00400">
    <property type="entry name" value="WD40"/>
    <property type="match status" value="5"/>
</dbReference>
<feature type="repeat" description="WD" evidence="9">
    <location>
        <begin position="136"/>
        <end position="177"/>
    </location>
</feature>
<dbReference type="PROSITE" id="PS50082">
    <property type="entry name" value="WD_REPEATS_2"/>
    <property type="match status" value="4"/>
</dbReference>
<dbReference type="PANTHER" id="PTHR44019">
    <property type="entry name" value="WD REPEAT-CONTAINING PROTEIN 55"/>
    <property type="match status" value="1"/>
</dbReference>
<organism evidence="10 11">
    <name type="scientific">Liparis tanakae</name>
    <name type="common">Tanaka's snailfish</name>
    <dbReference type="NCBI Taxonomy" id="230148"/>
    <lineage>
        <taxon>Eukaryota</taxon>
        <taxon>Metazoa</taxon>
        <taxon>Chordata</taxon>
        <taxon>Craniata</taxon>
        <taxon>Vertebrata</taxon>
        <taxon>Euteleostomi</taxon>
        <taxon>Actinopterygii</taxon>
        <taxon>Neopterygii</taxon>
        <taxon>Teleostei</taxon>
        <taxon>Neoteleostei</taxon>
        <taxon>Acanthomorphata</taxon>
        <taxon>Eupercaria</taxon>
        <taxon>Perciformes</taxon>
        <taxon>Cottioidei</taxon>
        <taxon>Cottales</taxon>
        <taxon>Liparidae</taxon>
        <taxon>Liparis</taxon>
    </lineage>
</organism>
<dbReference type="InterPro" id="IPR015943">
    <property type="entry name" value="WD40/YVTN_repeat-like_dom_sf"/>
</dbReference>
<dbReference type="SUPFAM" id="SSF50978">
    <property type="entry name" value="WD40 repeat-like"/>
    <property type="match status" value="1"/>
</dbReference>
<dbReference type="GO" id="GO:0036064">
    <property type="term" value="C:ciliary basal body"/>
    <property type="evidence" value="ECO:0007669"/>
    <property type="project" value="TreeGrafter"/>
</dbReference>
<dbReference type="AlphaFoldDB" id="A0A4Z2FPM3"/>
<dbReference type="InterPro" id="IPR019775">
    <property type="entry name" value="WD40_repeat_CS"/>
</dbReference>
<dbReference type="Proteomes" id="UP000314294">
    <property type="component" value="Unassembled WGS sequence"/>
</dbReference>
<comment type="caution">
    <text evidence="10">The sequence shown here is derived from an EMBL/GenBank/DDBJ whole genome shotgun (WGS) entry which is preliminary data.</text>
</comment>
<evidence type="ECO:0000256" key="8">
    <source>
        <dbReference type="ARBA" id="ARBA00039724"/>
    </source>
</evidence>
<feature type="repeat" description="WD" evidence="9">
    <location>
        <begin position="10"/>
        <end position="42"/>
    </location>
</feature>
<dbReference type="GO" id="GO:0005814">
    <property type="term" value="C:centriole"/>
    <property type="evidence" value="ECO:0007669"/>
    <property type="project" value="UniProtKB-SubCell"/>
</dbReference>
<keyword evidence="11" id="KW-1185">Reference proteome</keyword>
<dbReference type="PROSITE" id="PS00678">
    <property type="entry name" value="WD_REPEATS_1"/>
    <property type="match status" value="1"/>
</dbReference>
<dbReference type="InterPro" id="IPR001680">
    <property type="entry name" value="WD40_rpt"/>
</dbReference>
<keyword evidence="3 9" id="KW-0853">WD repeat</keyword>
<comment type="similarity">
    <text evidence="7">Belongs to the WD repeat POC1 family.</text>
</comment>
<dbReference type="GO" id="GO:0060271">
    <property type="term" value="P:cilium assembly"/>
    <property type="evidence" value="ECO:0007669"/>
    <property type="project" value="TreeGrafter"/>
</dbReference>
<evidence type="ECO:0000256" key="5">
    <source>
        <dbReference type="ARBA" id="ARBA00023054"/>
    </source>
</evidence>
<accession>A0A4Z2FPM3</accession>
<dbReference type="EMBL" id="SRLO01001016">
    <property type="protein sequence ID" value="TNN42733.1"/>
    <property type="molecule type" value="Genomic_DNA"/>
</dbReference>
<proteinExistence type="inferred from homology"/>
<reference evidence="10 11" key="1">
    <citation type="submission" date="2019-03" db="EMBL/GenBank/DDBJ databases">
        <title>First draft genome of Liparis tanakae, snailfish: a comprehensive survey of snailfish specific genes.</title>
        <authorList>
            <person name="Kim W."/>
            <person name="Song I."/>
            <person name="Jeong J.-H."/>
            <person name="Kim D."/>
            <person name="Kim S."/>
            <person name="Ryu S."/>
            <person name="Song J.Y."/>
            <person name="Lee S.K."/>
        </authorList>
    </citation>
    <scope>NUCLEOTIDE SEQUENCE [LARGE SCALE GENOMIC DNA]</scope>
    <source>
        <tissue evidence="10">Muscle</tissue>
    </source>
</reference>
<keyword evidence="6" id="KW-0206">Cytoskeleton</keyword>
<evidence type="ECO:0000256" key="3">
    <source>
        <dbReference type="ARBA" id="ARBA00022574"/>
    </source>
</evidence>
<evidence type="ECO:0000313" key="11">
    <source>
        <dbReference type="Proteomes" id="UP000314294"/>
    </source>
</evidence>
<comment type="subcellular location">
    <subcellularLocation>
        <location evidence="1">Cytoplasm</location>
        <location evidence="1">Cytoskeleton</location>
        <location evidence="1">Microtubule organizing center</location>
        <location evidence="1">Centrosome</location>
        <location evidence="1">Centriole</location>
    </subcellularLocation>
</comment>